<evidence type="ECO:0000256" key="1">
    <source>
        <dbReference type="ARBA" id="ARBA00004196"/>
    </source>
</evidence>
<evidence type="ECO:0000256" key="4">
    <source>
        <dbReference type="RuleBase" id="RU003744"/>
    </source>
</evidence>
<dbReference type="SMART" id="SM00062">
    <property type="entry name" value="PBPb"/>
    <property type="match status" value="1"/>
</dbReference>
<comment type="similarity">
    <text evidence="2 4">Belongs to the bacterial solute-binding protein 3 family.</text>
</comment>
<feature type="chain" id="PRO_5014822064" evidence="5">
    <location>
        <begin position="24"/>
        <end position="257"/>
    </location>
</feature>
<feature type="signal peptide" evidence="5">
    <location>
        <begin position="1"/>
        <end position="23"/>
    </location>
</feature>
<name>A0A2N9VYI1_9HYPH</name>
<dbReference type="PANTHER" id="PTHR35936">
    <property type="entry name" value="MEMBRANE-BOUND LYTIC MUREIN TRANSGLYCOSYLASE F"/>
    <property type="match status" value="1"/>
</dbReference>
<organism evidence="7 8">
    <name type="scientific">Phyllobacterium zundukense</name>
    <dbReference type="NCBI Taxonomy" id="1867719"/>
    <lineage>
        <taxon>Bacteria</taxon>
        <taxon>Pseudomonadati</taxon>
        <taxon>Pseudomonadota</taxon>
        <taxon>Alphaproteobacteria</taxon>
        <taxon>Hyphomicrobiales</taxon>
        <taxon>Phyllobacteriaceae</taxon>
        <taxon>Phyllobacterium</taxon>
    </lineage>
</organism>
<feature type="domain" description="Solute-binding protein family 3/N-terminal" evidence="6">
    <location>
        <begin position="27"/>
        <end position="255"/>
    </location>
</feature>
<evidence type="ECO:0000259" key="6">
    <source>
        <dbReference type="SMART" id="SM00062"/>
    </source>
</evidence>
<dbReference type="Gene3D" id="3.40.190.10">
    <property type="entry name" value="Periplasmic binding protein-like II"/>
    <property type="match status" value="2"/>
</dbReference>
<evidence type="ECO:0000313" key="8">
    <source>
        <dbReference type="Proteomes" id="UP000232163"/>
    </source>
</evidence>
<accession>A0A2N9VYI1</accession>
<comment type="caution">
    <text evidence="7">The sequence shown here is derived from an EMBL/GenBank/DDBJ whole genome shotgun (WGS) entry which is preliminary data.</text>
</comment>
<dbReference type="Pfam" id="PF00497">
    <property type="entry name" value="SBP_bac_3"/>
    <property type="match status" value="1"/>
</dbReference>
<protein>
    <submittedName>
        <fullName evidence="7">Amino acid ABC transporter</fullName>
    </submittedName>
</protein>
<dbReference type="PANTHER" id="PTHR35936:SF17">
    <property type="entry name" value="ARGININE-BINDING EXTRACELLULAR PROTEIN ARTP"/>
    <property type="match status" value="1"/>
</dbReference>
<reference evidence="8" key="1">
    <citation type="journal article" date="2017" name="Int J Environ Stud">
        <title>Does the Miocene-Pliocene relict legume Oxytropis triphylla form nitrogen-fixing nodules with a combination of bacterial strains?</title>
        <authorList>
            <person name="Safronova V."/>
            <person name="Belimov A."/>
            <person name="Sazanova A."/>
            <person name="Kuznetsova I."/>
            <person name="Popova J."/>
            <person name="Andronov E."/>
            <person name="Verkhozina A."/>
            <person name="Tikhonovich I."/>
        </authorList>
    </citation>
    <scope>NUCLEOTIDE SEQUENCE [LARGE SCALE GENOMIC DNA]</scope>
    <source>
        <strain evidence="8">Tri-38</strain>
    </source>
</reference>
<dbReference type="EMBL" id="MZMT01000028">
    <property type="protein sequence ID" value="PIO44549.1"/>
    <property type="molecule type" value="Genomic_DNA"/>
</dbReference>
<proteinExistence type="inferred from homology"/>
<dbReference type="InterPro" id="IPR001638">
    <property type="entry name" value="Solute-binding_3/MltF_N"/>
</dbReference>
<keyword evidence="3 5" id="KW-0732">Signal</keyword>
<dbReference type="PROSITE" id="PS01039">
    <property type="entry name" value="SBP_BACTERIAL_3"/>
    <property type="match status" value="1"/>
</dbReference>
<dbReference type="OrthoDB" id="9807134at2"/>
<dbReference type="AlphaFoldDB" id="A0A2N9VYI1"/>
<evidence type="ECO:0000313" key="7">
    <source>
        <dbReference type="EMBL" id="PIO44549.1"/>
    </source>
</evidence>
<comment type="subcellular location">
    <subcellularLocation>
        <location evidence="1">Cell envelope</location>
    </subcellularLocation>
</comment>
<evidence type="ECO:0000256" key="2">
    <source>
        <dbReference type="ARBA" id="ARBA00010333"/>
    </source>
</evidence>
<gene>
    <name evidence="7" type="ORF">B5P45_11765</name>
</gene>
<sequence>MLKYVLAFAISASLFTAHTAALAGEDELRFGLDGGYPPFASPNPDGQLVGFDIDLGEALCAEMHRKCVWVRQEWDALIPGLDTNKFDAILASMLITPERKEKVSFTNPYYAAKAVFVAPKSNTVAKVTPADLDGKTVGVETATAYGTYLQSKYGDKVMVRDYPTVTEAFADLKAGRIEYVLNDANSSYFAINRDGDDGALKLIGEPLVDSMLGEGVGIAVQKQNTELLKALNTALDQVVANGTYSIINKKYFPYDLR</sequence>
<dbReference type="SUPFAM" id="SSF53850">
    <property type="entry name" value="Periplasmic binding protein-like II"/>
    <property type="match status" value="1"/>
</dbReference>
<dbReference type="RefSeq" id="WP_100003016.1">
    <property type="nucleotide sequence ID" value="NZ_CP017943.1"/>
</dbReference>
<evidence type="ECO:0000256" key="5">
    <source>
        <dbReference type="SAM" id="SignalP"/>
    </source>
</evidence>
<dbReference type="InterPro" id="IPR018313">
    <property type="entry name" value="SBP_3_CS"/>
</dbReference>
<dbReference type="KEGG" id="pht:BLM14_25640"/>
<dbReference type="GO" id="GO:0030313">
    <property type="term" value="C:cell envelope"/>
    <property type="evidence" value="ECO:0007669"/>
    <property type="project" value="UniProtKB-SubCell"/>
</dbReference>
<evidence type="ECO:0000256" key="3">
    <source>
        <dbReference type="ARBA" id="ARBA00022729"/>
    </source>
</evidence>
<dbReference type="Proteomes" id="UP000232163">
    <property type="component" value="Unassembled WGS sequence"/>
</dbReference>
<keyword evidence="8" id="KW-1185">Reference proteome</keyword>